<dbReference type="NCBIfam" id="NF003641">
    <property type="entry name" value="PRK05279.1"/>
    <property type="match status" value="1"/>
</dbReference>
<dbReference type="NCBIfam" id="TIGR01890">
    <property type="entry name" value="N-Ac-Glu-synth"/>
    <property type="match status" value="1"/>
</dbReference>
<dbReference type="CDD" id="cd04301">
    <property type="entry name" value="NAT_SF"/>
    <property type="match status" value="1"/>
</dbReference>
<accession>A0ABP9NCI9</accession>
<comment type="caution">
    <text evidence="10">The sequence shown here is derived from an EMBL/GenBank/DDBJ whole genome shotgun (WGS) entry which is preliminary data.</text>
</comment>
<comment type="subcellular location">
    <subcellularLocation>
        <location evidence="8">Cytoplasm</location>
    </subcellularLocation>
</comment>
<evidence type="ECO:0000256" key="8">
    <source>
        <dbReference type="HAMAP-Rule" id="MF_01105"/>
    </source>
</evidence>
<dbReference type="SUPFAM" id="SSF53633">
    <property type="entry name" value="Carbamate kinase-like"/>
    <property type="match status" value="1"/>
</dbReference>
<evidence type="ECO:0000256" key="5">
    <source>
        <dbReference type="ARBA" id="ARBA00022679"/>
    </source>
</evidence>
<evidence type="ECO:0000256" key="7">
    <source>
        <dbReference type="ARBA" id="ARBA00048372"/>
    </source>
</evidence>
<dbReference type="CDD" id="cd04237">
    <property type="entry name" value="AAK_NAGS-ABP"/>
    <property type="match status" value="1"/>
</dbReference>
<keyword evidence="4 8" id="KW-0028">Amino-acid biosynthesis</keyword>
<dbReference type="Pfam" id="PF00696">
    <property type="entry name" value="AA_kinase"/>
    <property type="match status" value="1"/>
</dbReference>
<dbReference type="EMBL" id="BAABHY010000005">
    <property type="protein sequence ID" value="GAA5113106.1"/>
    <property type="molecule type" value="Genomic_DNA"/>
</dbReference>
<keyword evidence="5 8" id="KW-0808">Transferase</keyword>
<organism evidence="10 11">
    <name type="scientific">Orbus sasakiae</name>
    <dbReference type="NCBI Taxonomy" id="1078475"/>
    <lineage>
        <taxon>Bacteria</taxon>
        <taxon>Pseudomonadati</taxon>
        <taxon>Pseudomonadota</taxon>
        <taxon>Gammaproteobacteria</taxon>
        <taxon>Orbales</taxon>
        <taxon>Orbaceae</taxon>
        <taxon>Orbus</taxon>
    </lineage>
</organism>
<dbReference type="InterPro" id="IPR036393">
    <property type="entry name" value="AceGlu_kinase-like_sf"/>
</dbReference>
<evidence type="ECO:0000256" key="6">
    <source>
        <dbReference type="ARBA" id="ARBA00023315"/>
    </source>
</evidence>
<evidence type="ECO:0000259" key="9">
    <source>
        <dbReference type="PROSITE" id="PS51186"/>
    </source>
</evidence>
<comment type="pathway">
    <text evidence="1 8">Amino-acid biosynthesis; L-arginine biosynthesis; N(2)-acetyl-L-ornithine from L-glutamate: step 1/4.</text>
</comment>
<keyword evidence="8" id="KW-0963">Cytoplasm</keyword>
<dbReference type="RefSeq" id="WP_345491917.1">
    <property type="nucleotide sequence ID" value="NZ_BAABHY010000005.1"/>
</dbReference>
<sequence length="444" mass="49928">MKERTTELVKGLRHSVPYINVHQGKTFVILLTGATLRSHNYANIINDLGLLHSLGIKLVIVYGARNQIDDELQAHHLEPKYHKYTRITDARSLEVVKRVTGLLQLNITASLSMSLNNTPLQGSHINVVSGNFVIAQPLGVDDGIDYCHTGKIRRINCDAINEQLNHGSIVLVGPVGVSVTGESFNLSSEDVAAEVAIRIKADKLISFCAEQGVMDKDGKVITDLFPVDADKYVREKEQQGLHLSSDIRFLRAASKACRHGVHRGHLVSYLVDGAILQEIFSRDGIGTQVAMEHSEKIRKATIDDIGGILELIRPLEEQGILVRRSREQLEMEINQFTIIERDNITIGCAALYPYFDEQMAEMACVAIHPDYRSSARGDMLLDKLIEQAQKMKIKKIFVLTTRSIHWFREKGFNPAEVDDLPMKKKQLYNYQRNSKILILDIDEQ</sequence>
<evidence type="ECO:0000313" key="10">
    <source>
        <dbReference type="EMBL" id="GAA5113106.1"/>
    </source>
</evidence>
<comment type="similarity">
    <text evidence="2 8">Belongs to the acetyltransferase family. ArgA subfamily.</text>
</comment>
<dbReference type="Proteomes" id="UP001500171">
    <property type="component" value="Unassembled WGS sequence"/>
</dbReference>
<dbReference type="Gene3D" id="3.40.630.30">
    <property type="match status" value="1"/>
</dbReference>
<dbReference type="HAMAP" id="MF_01105">
    <property type="entry name" value="N_acetyl_glu_synth"/>
    <property type="match status" value="1"/>
</dbReference>
<name>A0ABP9NCI9_9GAMM</name>
<keyword evidence="3 8" id="KW-0055">Arginine biosynthesis</keyword>
<dbReference type="PANTHER" id="PTHR30602:SF12">
    <property type="entry name" value="AMINO-ACID ACETYLTRANSFERASE NAGS1, CHLOROPLASTIC-RELATED"/>
    <property type="match status" value="1"/>
</dbReference>
<dbReference type="Pfam" id="PF00583">
    <property type="entry name" value="Acetyltransf_1"/>
    <property type="match status" value="1"/>
</dbReference>
<dbReference type="Gene3D" id="3.40.1160.10">
    <property type="entry name" value="Acetylglutamate kinase-like"/>
    <property type="match status" value="1"/>
</dbReference>
<dbReference type="InterPro" id="IPR016181">
    <property type="entry name" value="Acyl_CoA_acyltransferase"/>
</dbReference>
<evidence type="ECO:0000256" key="1">
    <source>
        <dbReference type="ARBA" id="ARBA00004925"/>
    </source>
</evidence>
<dbReference type="InterPro" id="IPR033719">
    <property type="entry name" value="NAGS_kin"/>
</dbReference>
<evidence type="ECO:0000256" key="4">
    <source>
        <dbReference type="ARBA" id="ARBA00022605"/>
    </source>
</evidence>
<dbReference type="PIRSF" id="PIRSF000423">
    <property type="entry name" value="ArgA"/>
    <property type="match status" value="1"/>
</dbReference>
<gene>
    <name evidence="8 10" type="primary">argA</name>
    <name evidence="10" type="ORF">GCM10023211_20790</name>
</gene>
<evidence type="ECO:0000313" key="11">
    <source>
        <dbReference type="Proteomes" id="UP001500171"/>
    </source>
</evidence>
<dbReference type="InterPro" id="IPR000182">
    <property type="entry name" value="GNAT_dom"/>
</dbReference>
<dbReference type="PANTHER" id="PTHR30602">
    <property type="entry name" value="AMINO-ACID ACETYLTRANSFERASE"/>
    <property type="match status" value="1"/>
</dbReference>
<dbReference type="EC" id="2.3.1.1" evidence="8"/>
<comment type="catalytic activity">
    <reaction evidence="7 8">
        <text>L-glutamate + acetyl-CoA = N-acetyl-L-glutamate + CoA + H(+)</text>
        <dbReference type="Rhea" id="RHEA:24292"/>
        <dbReference type="ChEBI" id="CHEBI:15378"/>
        <dbReference type="ChEBI" id="CHEBI:29985"/>
        <dbReference type="ChEBI" id="CHEBI:44337"/>
        <dbReference type="ChEBI" id="CHEBI:57287"/>
        <dbReference type="ChEBI" id="CHEBI:57288"/>
        <dbReference type="EC" id="2.3.1.1"/>
    </reaction>
</comment>
<dbReference type="InterPro" id="IPR010167">
    <property type="entry name" value="NH2A_AcTrfase"/>
</dbReference>
<evidence type="ECO:0000256" key="2">
    <source>
        <dbReference type="ARBA" id="ARBA00009145"/>
    </source>
</evidence>
<keyword evidence="11" id="KW-1185">Reference proteome</keyword>
<feature type="domain" description="N-acetyltransferase" evidence="9">
    <location>
        <begin position="295"/>
        <end position="442"/>
    </location>
</feature>
<reference evidence="11" key="1">
    <citation type="journal article" date="2019" name="Int. J. Syst. Evol. Microbiol.">
        <title>The Global Catalogue of Microorganisms (GCM) 10K type strain sequencing project: providing services to taxonomists for standard genome sequencing and annotation.</title>
        <authorList>
            <consortium name="The Broad Institute Genomics Platform"/>
            <consortium name="The Broad Institute Genome Sequencing Center for Infectious Disease"/>
            <person name="Wu L."/>
            <person name="Ma J."/>
        </authorList>
    </citation>
    <scope>NUCLEOTIDE SEQUENCE [LARGE SCALE GENOMIC DNA]</scope>
    <source>
        <strain evidence="11">JCM 18050</strain>
    </source>
</reference>
<dbReference type="PROSITE" id="PS51186">
    <property type="entry name" value="GNAT"/>
    <property type="match status" value="1"/>
</dbReference>
<dbReference type="SUPFAM" id="SSF55729">
    <property type="entry name" value="Acyl-CoA N-acyltransferases (Nat)"/>
    <property type="match status" value="1"/>
</dbReference>
<evidence type="ECO:0000256" key="3">
    <source>
        <dbReference type="ARBA" id="ARBA00022571"/>
    </source>
</evidence>
<dbReference type="InterPro" id="IPR001048">
    <property type="entry name" value="Asp/Glu/Uridylate_kinase"/>
</dbReference>
<keyword evidence="6 8" id="KW-0012">Acyltransferase</keyword>
<comment type="miscellaneous">
    <text evidence="8">In bacteria which possess the bifunctional enzyme ornithine acetyltransferase/N-acetylglutamate synthase (ArgJ), ArgA fulfills an anaplerotic role.</text>
</comment>
<proteinExistence type="inferred from homology"/>
<protein>
    <recommendedName>
        <fullName evidence="8">Amino-acid acetyltransferase</fullName>
        <ecNumber evidence="8">2.3.1.1</ecNumber>
    </recommendedName>
    <alternativeName>
        <fullName evidence="8">N-acetylglutamate synthase</fullName>
        <shortName evidence="8">AGS</shortName>
        <shortName evidence="8">NAGS</shortName>
    </alternativeName>
</protein>